<dbReference type="EMBL" id="AHKC01008900">
    <property type="protein sequence ID" value="EKF35685.1"/>
    <property type="molecule type" value="Genomic_DNA"/>
</dbReference>
<protein>
    <recommendedName>
        <fullName evidence="4">Axoneme central apparatus protein</fullName>
    </recommendedName>
</protein>
<name>K2N890_TRYCR</name>
<evidence type="ECO:0000313" key="3">
    <source>
        <dbReference type="Proteomes" id="UP000007350"/>
    </source>
</evidence>
<comment type="caution">
    <text evidence="2">The sequence shown here is derived from an EMBL/GenBank/DDBJ whole genome shotgun (WGS) entry which is preliminary data.</text>
</comment>
<accession>K2N890</accession>
<keyword evidence="3" id="KW-1185">Reference proteome</keyword>
<sequence length="880" mass="96768">MSRMGSPQRNNCSHKAVYDLPEKALVDPVCSSASPGMRYKGLESGRPFQGEARSDLSSSENLELSSLTSEEPCALPATVLIGGASRCVGAVSPGEYETMEGEDEESESSSSLDNSGEYAPLGFSVVAGGPLRALYKPKTVSYSVDESEDSNTELSFSDAPLVMTVQDNRGQASVQRQKERNIEVLECKPEAEAKEDFEEQGQLNAVVIRNLVRRLRDPNVQVAASEFENLEWDDPNFEEELRTLKQIASYTEVKETMMKTAKDGILESSSLIDQKIKDAVMMLPEITVVGVKGKFVEQVGTFGALNKIGQEFVSPSSPKKSLLGAPREKIIMVGNNGKVAVLSKEAYAGSRFAGKKKMTESMIFAAGGAEAAISSKESHVGSCNVEKKKRKDHLLTSQNFTIIPKEAAFGEEEKPTRRKRREDLGRKSIVIYDIPELVNGEIVETEYMDTEDARNETKDEENETRRRSRNKETTRRSRGWSVMKEVLPDEAQNGYAVNEKEALLSKKGRVPATRRRRNNNKNRSITFAELLEVEGEEVPLEALGAHTISLPLSTNPHEKAFLGNKTAQCGVGNDAVQGGSLLSNTPGDTTETIVGNEQATNTPLASAQVSSQDSCKKRNSVDALQHLVEKDVTGVVERANDGKLQQKKKKRYRPVSDRQKSRELEYSLVVNDEGTEIAESEDALGLNDGRARTISRLREKHSFDSQEATKDPNCKGLPPLGSATSWRHRVRSKRSLNASFSVTELLEPAVSEIPDTTMDPSKVAKMSNQGEPALGVTHNARKVRRARSNNLNRSATSFVFVPDEEVVELKEKVEENLDQTISRGNTLNEGILLPALSRPHRRKHSSAAGSMASLDIAEVSTMEFNLDDILQSSLNRRGSE</sequence>
<evidence type="ECO:0000256" key="1">
    <source>
        <dbReference type="SAM" id="MobiDB-lite"/>
    </source>
</evidence>
<reference evidence="2 3" key="1">
    <citation type="journal article" date="2012" name="BMC Genomics">
        <title>Comparative genomic analysis of human infective Trypanosoma cruzi lineages with the bat-restricted subspecies T. cruzi marinkellei.</title>
        <authorList>
            <person name="Franzen O."/>
            <person name="Talavera-Lopez C."/>
            <person name="Ochaya S."/>
            <person name="Butler C.E."/>
            <person name="Messenger L.A."/>
            <person name="Lewis M.D."/>
            <person name="Llewellyn M.S."/>
            <person name="Marinkelle C.J."/>
            <person name="Tyler K.M."/>
            <person name="Miles M.A."/>
            <person name="Andersson B."/>
        </authorList>
    </citation>
    <scope>NUCLEOTIDE SEQUENCE [LARGE SCALE GENOMIC DNA]</scope>
    <source>
        <strain evidence="2 3">B7</strain>
    </source>
</reference>
<organism evidence="2 3">
    <name type="scientific">Trypanosoma cruzi marinkellei</name>
    <dbReference type="NCBI Taxonomy" id="85056"/>
    <lineage>
        <taxon>Eukaryota</taxon>
        <taxon>Discoba</taxon>
        <taxon>Euglenozoa</taxon>
        <taxon>Kinetoplastea</taxon>
        <taxon>Metakinetoplastina</taxon>
        <taxon>Trypanosomatida</taxon>
        <taxon>Trypanosomatidae</taxon>
        <taxon>Trypanosoma</taxon>
        <taxon>Schizotrypanum</taxon>
    </lineage>
</organism>
<feature type="region of interest" description="Disordered" evidence="1">
    <location>
        <begin position="96"/>
        <end position="115"/>
    </location>
</feature>
<evidence type="ECO:0000313" key="2">
    <source>
        <dbReference type="EMBL" id="EKF35685.1"/>
    </source>
</evidence>
<feature type="region of interest" description="Disordered" evidence="1">
    <location>
        <begin position="32"/>
        <end position="68"/>
    </location>
</feature>
<evidence type="ECO:0008006" key="4">
    <source>
        <dbReference type="Google" id="ProtNLM"/>
    </source>
</evidence>
<feature type="compositionally biased region" description="Acidic residues" evidence="1">
    <location>
        <begin position="97"/>
        <end position="107"/>
    </location>
</feature>
<proteinExistence type="predicted"/>
<feature type="region of interest" description="Disordered" evidence="1">
    <location>
        <begin position="700"/>
        <end position="723"/>
    </location>
</feature>
<feature type="compositionally biased region" description="Basic and acidic residues" evidence="1">
    <location>
        <begin position="700"/>
        <end position="713"/>
    </location>
</feature>
<dbReference type="OrthoDB" id="263475at2759"/>
<dbReference type="Proteomes" id="UP000007350">
    <property type="component" value="Unassembled WGS sequence"/>
</dbReference>
<dbReference type="AlphaFoldDB" id="K2N890"/>
<gene>
    <name evidence="2" type="ORF">MOQ_002322</name>
</gene>
<feature type="region of interest" description="Disordered" evidence="1">
    <location>
        <begin position="448"/>
        <end position="480"/>
    </location>
</feature>
<feature type="compositionally biased region" description="Low complexity" evidence="1">
    <location>
        <begin position="55"/>
        <end position="68"/>
    </location>
</feature>